<dbReference type="GeneID" id="20240422"/>
<dbReference type="HOGENOM" id="CLU_355366_0_0_1"/>
<protein>
    <submittedName>
        <fullName evidence="3">Uncharacterized protein</fullName>
    </submittedName>
</protein>
<feature type="compositionally biased region" description="Low complexity" evidence="1">
    <location>
        <begin position="521"/>
        <end position="654"/>
    </location>
</feature>
<evidence type="ECO:0000256" key="2">
    <source>
        <dbReference type="SAM" id="Phobius"/>
    </source>
</evidence>
<dbReference type="KEGG" id="lgi:LOTGIDRAFT_166704"/>
<dbReference type="PANTHER" id="PTHR22917:SF6">
    <property type="entry name" value="EG:8D8.2 PROTEIN-RELATED"/>
    <property type="match status" value="1"/>
</dbReference>
<sequence length="790" mass="87587">MAEDARNTPVKFVRRLVIKLNARKMNLLVFCLAPFLTVTKALPVDVWSPLVFVTKGNHSGNAVELLDGSMYPSSRPSCVDPDWKEYCSGLLFLDIWLNDPPKQIYLYMTNLLGQVLFYVVLRNDIIGPTTTDIWFETATVVTSSYPEVGSSLNVQIDRSFMGLTAYREKWMVVNSMEKLNIEIIFSAFMYNSEWFNILPNHPGNKAVIISDGIDKCLPNISPETNISDTECSNVISFSSCFICCISRNLQYSLTKVGPGDEFLGLCRCYGDVSVSIELTLSSSSCKKYDDCLDHSNQYCVFFHHLSPLQDFLDSFFQLEENEFLGSSRFVFTEENHTLMVKYSIYSFNHMYHSGVSTGDLWAVELILHNSVITTTVFRLRVLTRSVKINYTGSIINEPVYIKHIDLVTSSPDNFNCSMKVIYTPFNHCGDLNPLIIYNMDGVGVRKDDSTVRVNVTGLDVFTFGCLNISTVSFTSNTWPSSVKLTTVKNHMYQAPTIRIQGTGGYLTPPDWIHFNFSTPSTLQPTTNQRTTTARVQTTDGPGTTSIETTSNETTTTTSTDTTASVTRTDNPDTTSTAPTSNETTTTTSTDTTASVTRTDNLDTTSTAPTSNKTTTTDTTASVTTTNNQDTTSTAPTSNKTTTTATTASVTTTNNPDTMSTAPTSADPEIKTTFKESITISELEDDLVKIDHLNHSYICKELKSYIMRSLTVEELLEELTRLQGNLTIDKQSLSATIRKKTSAVDNRPSAQSIGYVGVIILSTVFGLLILLDIRLFVLAFIKFKNAVIGLN</sequence>
<evidence type="ECO:0000256" key="1">
    <source>
        <dbReference type="SAM" id="MobiDB-lite"/>
    </source>
</evidence>
<keyword evidence="2" id="KW-0812">Transmembrane</keyword>
<dbReference type="AlphaFoldDB" id="V4BDW7"/>
<dbReference type="InterPro" id="IPR051298">
    <property type="entry name" value="Heme_transport/Cell_adhesion"/>
</dbReference>
<dbReference type="Proteomes" id="UP000030746">
    <property type="component" value="Unassembled WGS sequence"/>
</dbReference>
<evidence type="ECO:0000313" key="3">
    <source>
        <dbReference type="EMBL" id="ESO86969.1"/>
    </source>
</evidence>
<keyword evidence="2" id="KW-0472">Membrane</keyword>
<gene>
    <name evidence="3" type="ORF">LOTGIDRAFT_166704</name>
</gene>
<keyword evidence="2" id="KW-1133">Transmembrane helix</keyword>
<feature type="transmembrane region" description="Helical" evidence="2">
    <location>
        <begin position="752"/>
        <end position="780"/>
    </location>
</feature>
<dbReference type="CTD" id="20240422"/>
<dbReference type="STRING" id="225164.V4BDW7"/>
<proteinExistence type="predicted"/>
<name>V4BDW7_LOTGI</name>
<feature type="region of interest" description="Disordered" evidence="1">
    <location>
        <begin position="517"/>
        <end position="668"/>
    </location>
</feature>
<dbReference type="OrthoDB" id="6157674at2759"/>
<dbReference type="EMBL" id="KB202954">
    <property type="protein sequence ID" value="ESO86969.1"/>
    <property type="molecule type" value="Genomic_DNA"/>
</dbReference>
<organism evidence="3 4">
    <name type="scientific">Lottia gigantea</name>
    <name type="common">Giant owl limpet</name>
    <dbReference type="NCBI Taxonomy" id="225164"/>
    <lineage>
        <taxon>Eukaryota</taxon>
        <taxon>Metazoa</taxon>
        <taxon>Spiralia</taxon>
        <taxon>Lophotrochozoa</taxon>
        <taxon>Mollusca</taxon>
        <taxon>Gastropoda</taxon>
        <taxon>Patellogastropoda</taxon>
        <taxon>Lottioidea</taxon>
        <taxon>Lottiidae</taxon>
        <taxon>Lottia</taxon>
    </lineage>
</organism>
<keyword evidence="4" id="KW-1185">Reference proteome</keyword>
<dbReference type="PANTHER" id="PTHR22917">
    <property type="entry name" value="HEMOPEXIN DOMAIN-CONTAINING PROTEIN"/>
    <property type="match status" value="1"/>
</dbReference>
<reference evidence="3 4" key="1">
    <citation type="journal article" date="2013" name="Nature">
        <title>Insights into bilaterian evolution from three spiralian genomes.</title>
        <authorList>
            <person name="Simakov O."/>
            <person name="Marletaz F."/>
            <person name="Cho S.J."/>
            <person name="Edsinger-Gonzales E."/>
            <person name="Havlak P."/>
            <person name="Hellsten U."/>
            <person name="Kuo D.H."/>
            <person name="Larsson T."/>
            <person name="Lv J."/>
            <person name="Arendt D."/>
            <person name="Savage R."/>
            <person name="Osoegawa K."/>
            <person name="de Jong P."/>
            <person name="Grimwood J."/>
            <person name="Chapman J.A."/>
            <person name="Shapiro H."/>
            <person name="Aerts A."/>
            <person name="Otillar R.P."/>
            <person name="Terry A.Y."/>
            <person name="Boore J.L."/>
            <person name="Grigoriev I.V."/>
            <person name="Lindberg D.R."/>
            <person name="Seaver E.C."/>
            <person name="Weisblat D.A."/>
            <person name="Putnam N.H."/>
            <person name="Rokhsar D.S."/>
        </authorList>
    </citation>
    <scope>NUCLEOTIDE SEQUENCE [LARGE SCALE GENOMIC DNA]</scope>
</reference>
<evidence type="ECO:0000313" key="4">
    <source>
        <dbReference type="Proteomes" id="UP000030746"/>
    </source>
</evidence>
<dbReference type="RefSeq" id="XP_009062365.1">
    <property type="nucleotide sequence ID" value="XM_009064117.1"/>
</dbReference>
<accession>V4BDW7</accession>